<evidence type="ECO:0000259" key="11">
    <source>
        <dbReference type="PROSITE" id="PS51846"/>
    </source>
</evidence>
<dbReference type="Pfam" id="PF00571">
    <property type="entry name" value="CBS"/>
    <property type="match status" value="2"/>
</dbReference>
<reference evidence="12 13" key="1">
    <citation type="submission" date="2014-09" db="EMBL/GenBank/DDBJ databases">
        <title>Draft Genome Sequence of Draconibacterium sp. JN14CK-3.</title>
        <authorList>
            <person name="Dong C."/>
            <person name="Lai Q."/>
            <person name="Shao Z."/>
        </authorList>
    </citation>
    <scope>NUCLEOTIDE SEQUENCE [LARGE SCALE GENOMIC DNA]</scope>
    <source>
        <strain evidence="12 13">JN14CK-3</strain>
    </source>
</reference>
<evidence type="ECO:0000256" key="8">
    <source>
        <dbReference type="PROSITE-ProRule" id="PRU01193"/>
    </source>
</evidence>
<evidence type="ECO:0000313" key="13">
    <source>
        <dbReference type="Proteomes" id="UP000032544"/>
    </source>
</evidence>
<dbReference type="InterPro" id="IPR046342">
    <property type="entry name" value="CBS_dom_sf"/>
</dbReference>
<evidence type="ECO:0000256" key="6">
    <source>
        <dbReference type="ARBA" id="ARBA00023136"/>
    </source>
</evidence>
<keyword evidence="3" id="KW-0677">Repeat</keyword>
<dbReference type="InterPro" id="IPR000644">
    <property type="entry name" value="CBS_dom"/>
</dbReference>
<feature type="transmembrane region" description="Helical" evidence="9">
    <location>
        <begin position="59"/>
        <end position="80"/>
    </location>
</feature>
<evidence type="ECO:0000256" key="7">
    <source>
        <dbReference type="PROSITE-ProRule" id="PRU00703"/>
    </source>
</evidence>
<dbReference type="PATRIC" id="fig|1544798.3.peg.2713"/>
<dbReference type="InterPro" id="IPR002550">
    <property type="entry name" value="CNNM"/>
</dbReference>
<dbReference type="PROSITE" id="PS51846">
    <property type="entry name" value="CNNM"/>
    <property type="match status" value="1"/>
</dbReference>
<dbReference type="STRING" id="1544798.LH29_12770"/>
<feature type="domain" description="CNNM transmembrane" evidence="11">
    <location>
        <begin position="1"/>
        <end position="189"/>
    </location>
</feature>
<keyword evidence="4 8" id="KW-1133">Transmembrane helix</keyword>
<evidence type="ECO:0008006" key="14">
    <source>
        <dbReference type="Google" id="ProtNLM"/>
    </source>
</evidence>
<name>A0A0D8JAJ2_9BACT</name>
<gene>
    <name evidence="12" type="ORF">LH29_12770</name>
</gene>
<feature type="transmembrane region" description="Helical" evidence="9">
    <location>
        <begin position="132"/>
        <end position="150"/>
    </location>
</feature>
<comment type="caution">
    <text evidence="12">The sequence shown here is derived from an EMBL/GenBank/DDBJ whole genome shotgun (WGS) entry which is preliminary data.</text>
</comment>
<evidence type="ECO:0000256" key="2">
    <source>
        <dbReference type="ARBA" id="ARBA00022692"/>
    </source>
</evidence>
<feature type="domain" description="CBS" evidence="10">
    <location>
        <begin position="208"/>
        <end position="268"/>
    </location>
</feature>
<proteinExistence type="predicted"/>
<keyword evidence="13" id="KW-1185">Reference proteome</keyword>
<dbReference type="OrthoDB" id="9798188at2"/>
<evidence type="ECO:0000256" key="5">
    <source>
        <dbReference type="ARBA" id="ARBA00023122"/>
    </source>
</evidence>
<dbReference type="Proteomes" id="UP000032544">
    <property type="component" value="Unassembled WGS sequence"/>
</dbReference>
<feature type="transmembrane region" description="Helical" evidence="9">
    <location>
        <begin position="92"/>
        <end position="112"/>
    </location>
</feature>
<evidence type="ECO:0000256" key="4">
    <source>
        <dbReference type="ARBA" id="ARBA00022989"/>
    </source>
</evidence>
<dbReference type="AlphaFoldDB" id="A0A0D8JAJ2"/>
<accession>A0A0D8JAJ2</accession>
<keyword evidence="2 8" id="KW-0812">Transmembrane</keyword>
<dbReference type="PROSITE" id="PS51371">
    <property type="entry name" value="CBS"/>
    <property type="match status" value="2"/>
</dbReference>
<dbReference type="RefSeq" id="WP_045030066.1">
    <property type="nucleotide sequence ID" value="NZ_JRHC01000002.1"/>
</dbReference>
<comment type="subcellular location">
    <subcellularLocation>
        <location evidence="1">Membrane</location>
        <topology evidence="1">Multi-pass membrane protein</topology>
    </subcellularLocation>
</comment>
<dbReference type="PANTHER" id="PTHR22777">
    <property type="entry name" value="HEMOLYSIN-RELATED"/>
    <property type="match status" value="1"/>
</dbReference>
<keyword evidence="5 7" id="KW-0129">CBS domain</keyword>
<dbReference type="InterPro" id="IPR044751">
    <property type="entry name" value="Ion_transp-like_CBS"/>
</dbReference>
<dbReference type="Gene3D" id="3.10.580.10">
    <property type="entry name" value="CBS-domain"/>
    <property type="match status" value="1"/>
</dbReference>
<dbReference type="Pfam" id="PF01595">
    <property type="entry name" value="CNNM"/>
    <property type="match status" value="1"/>
</dbReference>
<keyword evidence="6 8" id="KW-0472">Membrane</keyword>
<dbReference type="PANTHER" id="PTHR22777:SF4">
    <property type="entry name" value="UPF0053 PROTEIN SLL1254"/>
    <property type="match status" value="1"/>
</dbReference>
<dbReference type="GO" id="GO:0005886">
    <property type="term" value="C:plasma membrane"/>
    <property type="evidence" value="ECO:0007669"/>
    <property type="project" value="TreeGrafter"/>
</dbReference>
<evidence type="ECO:0000313" key="12">
    <source>
        <dbReference type="EMBL" id="KJF43927.1"/>
    </source>
</evidence>
<sequence length="353" mass="39507">MAILLFFFFVSILFSFLCSVWEAVLLSVTPSYVSRMQMEKPSLGKRLTSLKDDIDRPLSAILTLNTIAHTVGAIGVGVQAGKLFGTAKINLYIFDATYESLIAGLMTLAILILSEIIPKTIGATYWKNLTPFTVRSLKVLMIILAPFVWLSKWVTHLIKREGEKSVLNRADVAAMADAGLRSGAIDKEEKSIIQNLLRLENMQVKDIMTPRSVVFTLNENQTLGEIFSAYNPFQFSRIPVYGDNSDQITGFILKDAILENIAADKHSRQAVEIRRKIFFVDDSLSVAGLLDKLILEKQHMTMVADEFGTVVGLVTMEDVIETLFGLEIIDESDKVADLQKLARERWKRAKDPN</sequence>
<evidence type="ECO:0000256" key="1">
    <source>
        <dbReference type="ARBA" id="ARBA00004141"/>
    </source>
</evidence>
<organism evidence="12 13">
    <name type="scientific">Draconibacterium sediminis</name>
    <dbReference type="NCBI Taxonomy" id="1544798"/>
    <lineage>
        <taxon>Bacteria</taxon>
        <taxon>Pseudomonadati</taxon>
        <taxon>Bacteroidota</taxon>
        <taxon>Bacteroidia</taxon>
        <taxon>Marinilabiliales</taxon>
        <taxon>Prolixibacteraceae</taxon>
        <taxon>Draconibacterium</taxon>
    </lineage>
</organism>
<evidence type="ECO:0000259" key="10">
    <source>
        <dbReference type="PROSITE" id="PS51371"/>
    </source>
</evidence>
<feature type="domain" description="CBS" evidence="10">
    <location>
        <begin position="273"/>
        <end position="331"/>
    </location>
</feature>
<protein>
    <recommendedName>
        <fullName evidence="14">Hemolysin</fullName>
    </recommendedName>
</protein>
<evidence type="ECO:0000256" key="3">
    <source>
        <dbReference type="ARBA" id="ARBA00022737"/>
    </source>
</evidence>
<evidence type="ECO:0000256" key="9">
    <source>
        <dbReference type="SAM" id="Phobius"/>
    </source>
</evidence>
<dbReference type="EMBL" id="JRHC01000002">
    <property type="protein sequence ID" value="KJF43927.1"/>
    <property type="molecule type" value="Genomic_DNA"/>
</dbReference>
<dbReference type="SUPFAM" id="SSF54631">
    <property type="entry name" value="CBS-domain pair"/>
    <property type="match status" value="1"/>
</dbReference>
<dbReference type="CDD" id="cd04590">
    <property type="entry name" value="CBS_pair_CorC_HlyC_assoc"/>
    <property type="match status" value="1"/>
</dbReference>